<evidence type="ECO:0000313" key="7">
    <source>
        <dbReference type="EMBL" id="XDS49250.1"/>
    </source>
</evidence>
<organism evidence="6">
    <name type="scientific">Bifidobacterium fermentum</name>
    <dbReference type="NCBI Taxonomy" id="3059035"/>
    <lineage>
        <taxon>Bacteria</taxon>
        <taxon>Bacillati</taxon>
        <taxon>Actinomycetota</taxon>
        <taxon>Actinomycetes</taxon>
        <taxon>Bifidobacteriales</taxon>
        <taxon>Bifidobacteriaceae</taxon>
        <taxon>Bifidobacterium</taxon>
    </lineage>
</organism>
<dbReference type="Gene3D" id="2.70.98.40">
    <property type="entry name" value="Glycoside hydrolase, family 65, N-terminal domain"/>
    <property type="match status" value="1"/>
</dbReference>
<dbReference type="InterPro" id="IPR005194">
    <property type="entry name" value="Glyco_hydro_65_C"/>
</dbReference>
<dbReference type="Gene3D" id="2.60.420.10">
    <property type="entry name" value="Maltose phosphorylase, domain 3"/>
    <property type="match status" value="1"/>
</dbReference>
<dbReference type="Pfam" id="PF03633">
    <property type="entry name" value="Glyco_hydro_65C"/>
    <property type="match status" value="1"/>
</dbReference>
<dbReference type="SUPFAM" id="SSF74650">
    <property type="entry name" value="Galactose mutarotase-like"/>
    <property type="match status" value="1"/>
</dbReference>
<dbReference type="InterPro" id="IPR023214">
    <property type="entry name" value="HAD_sf"/>
</dbReference>
<evidence type="ECO:0000256" key="2">
    <source>
        <dbReference type="ARBA" id="ARBA00023295"/>
    </source>
</evidence>
<dbReference type="GO" id="GO:0016757">
    <property type="term" value="F:glycosyltransferase activity"/>
    <property type="evidence" value="ECO:0007669"/>
    <property type="project" value="UniProtKB-ARBA"/>
</dbReference>
<evidence type="ECO:0000259" key="3">
    <source>
        <dbReference type="Pfam" id="PF03632"/>
    </source>
</evidence>
<dbReference type="InterPro" id="IPR010976">
    <property type="entry name" value="B-phosphoglucomutase_hydrolase"/>
</dbReference>
<keyword evidence="2" id="KW-0326">Glycosidase</keyword>
<dbReference type="SUPFAM" id="SSF56784">
    <property type="entry name" value="HAD-like"/>
    <property type="match status" value="1"/>
</dbReference>
<dbReference type="NCBIfam" id="TIGR01509">
    <property type="entry name" value="HAD-SF-IA-v3"/>
    <property type="match status" value="1"/>
</dbReference>
<dbReference type="InterPro" id="IPR037018">
    <property type="entry name" value="GH65_N"/>
</dbReference>
<dbReference type="Gene3D" id="1.50.10.10">
    <property type="match status" value="1"/>
</dbReference>
<dbReference type="InterPro" id="IPR036412">
    <property type="entry name" value="HAD-like_sf"/>
</dbReference>
<dbReference type="InterPro" id="IPR023198">
    <property type="entry name" value="PGP-like_dom2"/>
</dbReference>
<dbReference type="EMBL" id="CP129675">
    <property type="protein sequence ID" value="XDS45968.1"/>
    <property type="molecule type" value="Genomic_DNA"/>
</dbReference>
<evidence type="ECO:0000259" key="4">
    <source>
        <dbReference type="Pfam" id="PF03633"/>
    </source>
</evidence>
<evidence type="ECO:0000313" key="6">
    <source>
        <dbReference type="EMBL" id="XDS45968.1"/>
    </source>
</evidence>
<dbReference type="GO" id="GO:0005975">
    <property type="term" value="P:carbohydrate metabolic process"/>
    <property type="evidence" value="ECO:0007669"/>
    <property type="project" value="InterPro"/>
</dbReference>
<dbReference type="Pfam" id="PF00702">
    <property type="entry name" value="Hydrolase"/>
    <property type="match status" value="1"/>
</dbReference>
<protein>
    <submittedName>
        <fullName evidence="6">Beta-phosphoglucomutase family hydrolase</fullName>
    </submittedName>
</protein>
<reference evidence="6" key="1">
    <citation type="submission" date="2023-07" db="EMBL/GenBank/DDBJ databases">
        <title>Bifidobacterium aquikefiriaerophilum sp. nov. and Bifidobacterium eccum sp. nov., isolated from water kefir.</title>
        <authorList>
            <person name="Breselge S."/>
            <person name="Bellassi P."/>
            <person name="Barcenilla C."/>
            <person name="Alvarez-Ordonez A."/>
            <person name="Morelli L."/>
            <person name="Cotter P.D."/>
        </authorList>
    </citation>
    <scope>NUCLEOTIDE SEQUENCE</scope>
    <source>
        <strain evidence="8">WK012_4_13</strain>
        <strain evidence="7">WK013_4_14</strain>
        <strain evidence="6">WK048_4_13</strain>
    </source>
</reference>
<dbReference type="InterPro" id="IPR012341">
    <property type="entry name" value="6hp_glycosidase-like_sf"/>
</dbReference>
<dbReference type="InterPro" id="IPR011013">
    <property type="entry name" value="Gal_mutarotase_sf_dom"/>
</dbReference>
<name>A0AB39UAF2_9BIFI</name>
<feature type="domain" description="Glycoside hydrolase family 65 N-terminal" evidence="5">
    <location>
        <begin position="272"/>
        <end position="494"/>
    </location>
</feature>
<dbReference type="PANTHER" id="PTHR11051:SF13">
    <property type="entry name" value="GLYCOSYL TRANSFERASE"/>
    <property type="match status" value="1"/>
</dbReference>
<dbReference type="AlphaFoldDB" id="A0AB39UAF2"/>
<accession>A0AB39UAF2</accession>
<proteinExistence type="inferred from homology"/>
<dbReference type="SUPFAM" id="SSF48208">
    <property type="entry name" value="Six-hairpin glycosidases"/>
    <property type="match status" value="1"/>
</dbReference>
<evidence type="ECO:0000259" key="5">
    <source>
        <dbReference type="Pfam" id="PF03636"/>
    </source>
</evidence>
<feature type="domain" description="Glycoside hydrolase family 65 central catalytic" evidence="3">
    <location>
        <begin position="597"/>
        <end position="955"/>
    </location>
</feature>
<dbReference type="EMBL" id="CP129683">
    <property type="protein sequence ID" value="XDS50473.1"/>
    <property type="molecule type" value="Genomic_DNA"/>
</dbReference>
<dbReference type="RefSeq" id="WP_369341437.1">
    <property type="nucleotide sequence ID" value="NZ_CP129675.1"/>
</dbReference>
<dbReference type="EMBL" id="CP129682">
    <property type="protein sequence ID" value="XDS49250.1"/>
    <property type="molecule type" value="Genomic_DNA"/>
</dbReference>
<dbReference type="Gene3D" id="1.10.150.240">
    <property type="entry name" value="Putative phosphatase, domain 2"/>
    <property type="match status" value="1"/>
</dbReference>
<dbReference type="GO" id="GO:0030246">
    <property type="term" value="F:carbohydrate binding"/>
    <property type="evidence" value="ECO:0007669"/>
    <property type="project" value="InterPro"/>
</dbReference>
<dbReference type="InterPro" id="IPR005195">
    <property type="entry name" value="Glyco_hydro_65_M"/>
</dbReference>
<feature type="domain" description="Glycoside hydrolase family 65 C-terminal" evidence="4">
    <location>
        <begin position="964"/>
        <end position="1017"/>
    </location>
</feature>
<dbReference type="Gene3D" id="3.40.50.1000">
    <property type="entry name" value="HAD superfamily/HAD-like"/>
    <property type="match status" value="1"/>
</dbReference>
<dbReference type="GO" id="GO:0004553">
    <property type="term" value="F:hydrolase activity, hydrolyzing O-glycosyl compounds"/>
    <property type="evidence" value="ECO:0007669"/>
    <property type="project" value="TreeGrafter"/>
</dbReference>
<evidence type="ECO:0000313" key="8">
    <source>
        <dbReference type="EMBL" id="XDS50473.1"/>
    </source>
</evidence>
<gene>
    <name evidence="8" type="ORF">QN062_08830</name>
    <name evidence="7" type="ORF">QN216_03025</name>
    <name evidence="6" type="ORF">QN217_07420</name>
</gene>
<dbReference type="NCBIfam" id="TIGR02009">
    <property type="entry name" value="PGMB-YQAB-SF"/>
    <property type="match status" value="1"/>
</dbReference>
<dbReference type="InterPro" id="IPR008928">
    <property type="entry name" value="6-hairpin_glycosidase_sf"/>
</dbReference>
<keyword evidence="6" id="KW-0378">Hydrolase</keyword>
<comment type="similarity">
    <text evidence="1">Belongs to the HAD-like hydrolase superfamily. CbbY/CbbZ/Gph/YieH family.</text>
</comment>
<dbReference type="SFLD" id="SFLDG01129">
    <property type="entry name" value="C1.5:_HAD__Beta-PGM__Phosphata"/>
    <property type="match status" value="1"/>
</dbReference>
<dbReference type="KEGG" id="bfk:QN062_08830"/>
<dbReference type="SFLD" id="SFLDS00003">
    <property type="entry name" value="Haloacid_Dehalogenase"/>
    <property type="match status" value="1"/>
</dbReference>
<dbReference type="InterPro" id="IPR005196">
    <property type="entry name" value="Glyco_hydro_65_N"/>
</dbReference>
<dbReference type="Pfam" id="PF03632">
    <property type="entry name" value="Glyco_hydro_65m"/>
    <property type="match status" value="1"/>
</dbReference>
<dbReference type="PANTHER" id="PTHR11051">
    <property type="entry name" value="GLYCOSYL HYDROLASE-RELATED"/>
    <property type="match status" value="1"/>
</dbReference>
<dbReference type="Pfam" id="PF03636">
    <property type="entry name" value="Glyco_hydro_65N"/>
    <property type="match status" value="1"/>
</dbReference>
<evidence type="ECO:0000256" key="1">
    <source>
        <dbReference type="ARBA" id="ARBA00006171"/>
    </source>
</evidence>
<dbReference type="InterPro" id="IPR006439">
    <property type="entry name" value="HAD-SF_hydro_IA"/>
</dbReference>
<sequence>MQKLQAVLFDLDGVLVPTTILHMEAWKELFDSFLPDDVTAYTDEDYYRYVDGKPRNAGVRAVLESRGISLDGGGESDAMDSLTINGLGTRKNGIFERLLSVHGIEPYEDTVDVLRHYIAQGARLAVVSSSKNARSVLAQAGIIRYFDEIVDGSVREEKGLRGKPAPDTFLYAAQLLGADINETAVFEDAVSGVKAARAGNFGLVVGVDRGAGRRALMSSGADVTVSNLIEIFDGAARDGMDSSETETDPLSQDRYPLNDWSFTEKSRPNDDSATLFSVSNGTIGVRAVGAGARSLGNGTFLSGFHDTSWIQYPENAYGLARVDQSVQGVPDASDFHLCLNARPIEQYLVDSRQTIDFRTGISTCVQRYSPGYGQKLEVEIKRAACLFEPNLAVISMKVRDEGLSGSTLEIDGHLNVQALHADMDSDDPRKARGSEQVLERISRKEAKARRTNATGMKSARSSLADSDIVDVYRTQHSRLMVAVGLRQFVNGTRTNSTRWKFYLDGTAEIEVLRYAAYHNCRIEPIGVTDGLEAHTRTSQDEDRLVTACRKTLDRYGSADDSRVLRKQRAWLTRFWKRSDIQIVTKRGDHSRMRQALRWELFQLAQASASIPNGISAKGLSGTGYSGHYFWDTEIYILPFILFSDPAKARRILDYRFSMLPAARRRAAALNLDGALFPWRTIDGEESSSYYPAGTAQYHINADIAFAVERYVSLTEDEDFLAEEGADILVETSRMWASIGFIGEDGKYHIHRVTGPDEYSALVDDNFYTNAMARFNLRTACRRLLSLAEKNPDAFAEIRNRLHLEYSELQTWQLYADRMYLPFDSNLGIHPQATDFLRKEHWDTTHFRARPLLMHYHPLEIYKKQIIKQPDVVMALYLLKDSFPMQQKIADFRYYDAITAGDSTLSATVQSAVAADIGDMDAAVRYLRQSLFVDLANTHANTADGIHLACAGGIWNSLIEGFAGLSVRGNLLEFRPHLPDDWESMTFRLTVHACLLQITIDHDSIHVKTVKGDQDFRVADLRRNQMEEAHEQGSESVRQEVFAHR</sequence>